<dbReference type="EMBL" id="FOKV01000001">
    <property type="protein sequence ID" value="SFB86415.1"/>
    <property type="molecule type" value="Genomic_DNA"/>
</dbReference>
<reference evidence="2" key="1">
    <citation type="submission" date="2016-10" db="EMBL/GenBank/DDBJ databases">
        <authorList>
            <person name="Varghese N."/>
            <person name="Submissions S."/>
        </authorList>
    </citation>
    <scope>NUCLEOTIDE SEQUENCE [LARGE SCALE GENOMIC DNA]</scope>
    <source>
        <strain evidence="2">DSM 24499</strain>
    </source>
</reference>
<dbReference type="AlphaFoldDB" id="A0A1I1EH04"/>
<evidence type="ECO:0000313" key="1">
    <source>
        <dbReference type="EMBL" id="SFB86415.1"/>
    </source>
</evidence>
<organism evidence="1 2">
    <name type="scientific">Zunongwangia mangrovi</name>
    <dbReference type="NCBI Taxonomy" id="1334022"/>
    <lineage>
        <taxon>Bacteria</taxon>
        <taxon>Pseudomonadati</taxon>
        <taxon>Bacteroidota</taxon>
        <taxon>Flavobacteriia</taxon>
        <taxon>Flavobacteriales</taxon>
        <taxon>Flavobacteriaceae</taxon>
        <taxon>Zunongwangia</taxon>
    </lineage>
</organism>
<dbReference type="Proteomes" id="UP000199438">
    <property type="component" value="Unassembled WGS sequence"/>
</dbReference>
<protein>
    <submittedName>
        <fullName evidence="1">Uncharacterized protein</fullName>
    </submittedName>
</protein>
<dbReference type="OrthoDB" id="1432712at2"/>
<accession>A0A1I1EH04</accession>
<dbReference type="STRING" id="1334022.SAMN04487907_101957"/>
<sequence>MKLTYTGAHLKVHNMVSRSNQIINSSHFYNDLKSFLDQHYNENVVSEFLKRLKDSDVEIKVSSNWKPFSKRFIYIDKNGININSARLHRPSKFYIALFLEKAFLIFDQKYDISNKTLKITDLEEKEDVLQGIGYLAATAGDR</sequence>
<evidence type="ECO:0000313" key="2">
    <source>
        <dbReference type="Proteomes" id="UP000199438"/>
    </source>
</evidence>
<dbReference type="RefSeq" id="WP_092540200.1">
    <property type="nucleotide sequence ID" value="NZ_FOKV01000001.1"/>
</dbReference>
<name>A0A1I1EH04_9FLAO</name>
<keyword evidence="2" id="KW-1185">Reference proteome</keyword>
<proteinExistence type="predicted"/>
<gene>
    <name evidence="1" type="ORF">SAMN04487907_101957</name>
</gene>